<dbReference type="Gene3D" id="2.60.120.650">
    <property type="entry name" value="Cupin"/>
    <property type="match status" value="2"/>
</dbReference>
<dbReference type="PROSITE" id="PS51805">
    <property type="entry name" value="EPHD"/>
    <property type="match status" value="1"/>
</dbReference>
<evidence type="ECO:0000256" key="3">
    <source>
        <dbReference type="ARBA" id="ARBA00022723"/>
    </source>
</evidence>
<comment type="catalytic activity">
    <reaction evidence="6">
        <text>N(6),N(6),N(6)-trimethyl-L-lysyl(9)-[histone H3] + 2 2-oxoglutarate + 2 O2 = N(6)-methyl-L-lysyl(9)-[histone H3] + 2 formaldehyde + 2 succinate + 2 CO2</text>
        <dbReference type="Rhea" id="RHEA:60200"/>
        <dbReference type="Rhea" id="RHEA-COMP:15538"/>
        <dbReference type="Rhea" id="RHEA-COMP:15542"/>
        <dbReference type="ChEBI" id="CHEBI:15379"/>
        <dbReference type="ChEBI" id="CHEBI:16526"/>
        <dbReference type="ChEBI" id="CHEBI:16810"/>
        <dbReference type="ChEBI" id="CHEBI:16842"/>
        <dbReference type="ChEBI" id="CHEBI:30031"/>
        <dbReference type="ChEBI" id="CHEBI:61929"/>
        <dbReference type="ChEBI" id="CHEBI:61961"/>
        <dbReference type="EC" id="1.14.11.66"/>
    </reaction>
</comment>
<gene>
    <name evidence="11" type="ORF">C8Q71DRAFT_420485</name>
</gene>
<dbReference type="RefSeq" id="XP_047782170.1">
    <property type="nucleotide sequence ID" value="XM_047918445.1"/>
</dbReference>
<dbReference type="SMART" id="SM00545">
    <property type="entry name" value="JmjN"/>
    <property type="match status" value="1"/>
</dbReference>
<keyword evidence="5" id="KW-0862">Zinc</keyword>
<evidence type="ECO:0000259" key="10">
    <source>
        <dbReference type="PROSITE" id="PS51805"/>
    </source>
</evidence>
<evidence type="ECO:0000256" key="4">
    <source>
        <dbReference type="ARBA" id="ARBA00022771"/>
    </source>
</evidence>
<dbReference type="Pfam" id="PF02375">
    <property type="entry name" value="JmjN"/>
    <property type="match status" value="1"/>
</dbReference>
<evidence type="ECO:0000256" key="5">
    <source>
        <dbReference type="ARBA" id="ARBA00022833"/>
    </source>
</evidence>
<feature type="compositionally biased region" description="Pro residues" evidence="7">
    <location>
        <begin position="944"/>
        <end position="954"/>
    </location>
</feature>
<evidence type="ECO:0000256" key="7">
    <source>
        <dbReference type="SAM" id="MobiDB-lite"/>
    </source>
</evidence>
<evidence type="ECO:0000256" key="1">
    <source>
        <dbReference type="ARBA" id="ARBA00009711"/>
    </source>
</evidence>
<feature type="region of interest" description="Disordered" evidence="7">
    <location>
        <begin position="1"/>
        <end position="54"/>
    </location>
</feature>
<dbReference type="Pfam" id="PF02373">
    <property type="entry name" value="JmjC"/>
    <property type="match status" value="1"/>
</dbReference>
<feature type="compositionally biased region" description="Low complexity" evidence="7">
    <location>
        <begin position="1016"/>
        <end position="1028"/>
    </location>
</feature>
<dbReference type="Pfam" id="PF13771">
    <property type="entry name" value="zf-HC5HC2H"/>
    <property type="match status" value="1"/>
</dbReference>
<dbReference type="CDD" id="cd15571">
    <property type="entry name" value="ePHD"/>
    <property type="match status" value="1"/>
</dbReference>
<dbReference type="SMART" id="SM00558">
    <property type="entry name" value="JmjC"/>
    <property type="match status" value="1"/>
</dbReference>
<dbReference type="PANTHER" id="PTHR10694">
    <property type="entry name" value="LYSINE-SPECIFIC DEMETHYLASE"/>
    <property type="match status" value="1"/>
</dbReference>
<accession>A0ABQ8KQS6</accession>
<dbReference type="InterPro" id="IPR034732">
    <property type="entry name" value="EPHD"/>
</dbReference>
<keyword evidence="3" id="KW-0479">Metal-binding</keyword>
<name>A0ABQ8KQS6_9APHY</name>
<feature type="domain" description="JmjN" evidence="8">
    <location>
        <begin position="63"/>
        <end position="104"/>
    </location>
</feature>
<comment type="similarity">
    <text evidence="1">Belongs to the JHDM3 histone demethylase family.</text>
</comment>
<dbReference type="InterPro" id="IPR003347">
    <property type="entry name" value="JmjC_dom"/>
</dbReference>
<evidence type="ECO:0000313" key="12">
    <source>
        <dbReference type="Proteomes" id="UP000814176"/>
    </source>
</evidence>
<feature type="compositionally biased region" description="Basic and acidic residues" evidence="7">
    <location>
        <begin position="192"/>
        <end position="213"/>
    </location>
</feature>
<proteinExistence type="inferred from homology"/>
<feature type="compositionally biased region" description="Acidic residues" evidence="7">
    <location>
        <begin position="266"/>
        <end position="290"/>
    </location>
</feature>
<keyword evidence="12" id="KW-1185">Reference proteome</keyword>
<sequence>MSSVSGLTPSLTPGSSRQSTPEPPVQPDHFYGADNNANLPPSPRSDGRPWLHPDDDPWAHLGIPVFKPTIEEFRDFEAYLNRVEPWGMKSGIVKVIPPKEWTDSLPPLNEQLGQVRLKNPIEQHMFGHGGLFRQENVEKRRTMSVREWAELCSKDELRAPGVDDVGLHARSANASAGASTRSRTRRTRRNTRRESETAEPDRESEAHAIKLEDVDPPVHVAPDAAEQSLASPPNSAAALPTPPAAEPSAEAPHAINQQEDAANEQVAEEDAPHEDEELAEKQEEEEEEEEVKQPKGKRKRATQSRQAREASLADRAAKDKVFLESFDPHSDWLPSNTTPFDYTPDFCKELERRYWRNCGLGKPAWYGADMQGSLFTDETQSWNVAHLDSTLSRLLPASSKGLPGVNTPYLYFGMWRATFAWHVEDMDLFSINYIHFGAPKFWYAMPQVKAPTLETAMRGYFPSDVSHCKQFLRHKSFLASPQLLSRSTCRPNTLVQRAGEFVITFPRGYHAGFNLGFNCAESVNFALDSWIDIGRKAKACACVNFSVRIDVDQLLHDREAERIQVARTKPRSTGPPKSDKAAKSKVSPLKRKASGEENPSPPKKHKSSKSKKSENRSVGADAPASGSGSTSVPTKVTLRLPPKPKEPDVFPCCLCVSMAKENLLRVHDPPLWQMEGEGGSSVQASGGVWMAHESCASVVPETWVDEIDVGEMRADGSRAKERVVFGVDAIVKDRWNLKCSACTKTRYKAHGAPIQCTKGKCPKAFHVSCARSGGDNNIVYQEVREVEKEVVLLDSRQPNAVNIPPGAPSTGVAGTEQAMPIDPSLTIASALATPSFAQSEPRVLKLIKKIEVQVLCPQHNPAVAEAKRAVKQEKIRNDLLALPPMSRIKLRVSAGVFEVSLVRIIEESSSVEVLWDRGLKREFKWGSVVFGNVEGVPIGQKPSEPAPEPDPNAPKPSSSQSRFRFAPLSSVVPTLEYRSTRTPVSATPVAGPSTTPSASAPPAPAPAPAPAPSPAPAAQHHTHSQAPPYATGANYHYAPTNWRYHHPQSASHYAPQPPTYSYSNPAHQPYSTTTSYESYSMYAQAQSSRGLQWQRPYTGPKITQPAPQTTGPGVQGSSYYMYPHGPTGPMGASTHQWSTAYNHTSPGPPASNNSAATPAHMPAATPAPAAASTPASQ</sequence>
<feature type="domain" description="JmjC" evidence="9">
    <location>
        <begin position="376"/>
        <end position="542"/>
    </location>
</feature>
<dbReference type="GeneID" id="71999177"/>
<keyword evidence="4" id="KW-0863">Zinc-finger</keyword>
<feature type="region of interest" description="Disordered" evidence="7">
    <location>
        <begin position="936"/>
        <end position="964"/>
    </location>
</feature>
<feature type="region of interest" description="Disordered" evidence="7">
    <location>
        <begin position="562"/>
        <end position="641"/>
    </location>
</feature>
<feature type="compositionally biased region" description="Polar residues" evidence="7">
    <location>
        <begin position="1"/>
        <end position="20"/>
    </location>
</feature>
<dbReference type="EC" id="1.14.11.66" evidence="2"/>
<dbReference type="PROSITE" id="PS51183">
    <property type="entry name" value="JMJN"/>
    <property type="match status" value="1"/>
</dbReference>
<dbReference type="Proteomes" id="UP000814176">
    <property type="component" value="Unassembled WGS sequence"/>
</dbReference>
<dbReference type="InterPro" id="IPR013083">
    <property type="entry name" value="Znf_RING/FYVE/PHD"/>
</dbReference>
<protein>
    <recommendedName>
        <fullName evidence="2">[histone H3]-trimethyl-L-lysine(9) demethylase</fullName>
        <ecNumber evidence="2">1.14.11.66</ecNumber>
    </recommendedName>
</protein>
<feature type="compositionally biased region" description="Pro residues" evidence="7">
    <location>
        <begin position="999"/>
        <end position="1015"/>
    </location>
</feature>
<feature type="compositionally biased region" description="Low complexity" evidence="7">
    <location>
        <begin position="169"/>
        <end position="181"/>
    </location>
</feature>
<reference evidence="11 12" key="1">
    <citation type="journal article" date="2021" name="Environ. Microbiol.">
        <title>Gene family expansions and transcriptome signatures uncover fungal adaptations to wood decay.</title>
        <authorList>
            <person name="Hage H."/>
            <person name="Miyauchi S."/>
            <person name="Viragh M."/>
            <person name="Drula E."/>
            <person name="Min B."/>
            <person name="Chaduli D."/>
            <person name="Navarro D."/>
            <person name="Favel A."/>
            <person name="Norest M."/>
            <person name="Lesage-Meessen L."/>
            <person name="Balint B."/>
            <person name="Merenyi Z."/>
            <person name="de Eugenio L."/>
            <person name="Morin E."/>
            <person name="Martinez A.T."/>
            <person name="Baldrian P."/>
            <person name="Stursova M."/>
            <person name="Martinez M.J."/>
            <person name="Novotny C."/>
            <person name="Magnuson J.K."/>
            <person name="Spatafora J.W."/>
            <person name="Maurice S."/>
            <person name="Pangilinan J."/>
            <person name="Andreopoulos W."/>
            <person name="LaButti K."/>
            <person name="Hundley H."/>
            <person name="Na H."/>
            <person name="Kuo A."/>
            <person name="Barry K."/>
            <person name="Lipzen A."/>
            <person name="Henrissat B."/>
            <person name="Riley R."/>
            <person name="Ahrendt S."/>
            <person name="Nagy L.G."/>
            <person name="Grigoriev I.V."/>
            <person name="Martin F."/>
            <person name="Rosso M.N."/>
        </authorList>
    </citation>
    <scope>NUCLEOTIDE SEQUENCE [LARGE SCALE GENOMIC DNA]</scope>
    <source>
        <strain evidence="11 12">CIRM-BRFM 1785</strain>
    </source>
</reference>
<feature type="compositionally biased region" description="Polar residues" evidence="7">
    <location>
        <begin position="1133"/>
        <end position="1143"/>
    </location>
</feature>
<feature type="compositionally biased region" description="Low complexity" evidence="7">
    <location>
        <begin position="1150"/>
        <end position="1177"/>
    </location>
</feature>
<feature type="compositionally biased region" description="Polar residues" evidence="7">
    <location>
        <begin position="1105"/>
        <end position="1118"/>
    </location>
</feature>
<feature type="region of interest" description="Disordered" evidence="7">
    <location>
        <begin position="1094"/>
        <end position="1177"/>
    </location>
</feature>
<feature type="region of interest" description="Disordered" evidence="7">
    <location>
        <begin position="169"/>
        <end position="314"/>
    </location>
</feature>
<evidence type="ECO:0000256" key="2">
    <source>
        <dbReference type="ARBA" id="ARBA00012900"/>
    </source>
</evidence>
<feature type="compositionally biased region" description="Low complexity" evidence="7">
    <location>
        <begin position="228"/>
        <end position="239"/>
    </location>
</feature>
<dbReference type="PROSITE" id="PS51184">
    <property type="entry name" value="JMJC"/>
    <property type="match status" value="1"/>
</dbReference>
<feature type="region of interest" description="Disordered" evidence="7">
    <location>
        <begin position="978"/>
        <end position="1032"/>
    </location>
</feature>
<feature type="compositionally biased region" description="Basic and acidic residues" evidence="7">
    <location>
        <begin position="45"/>
        <end position="54"/>
    </location>
</feature>
<organism evidence="11 12">
    <name type="scientific">Rhodofomes roseus</name>
    <dbReference type="NCBI Taxonomy" id="34475"/>
    <lineage>
        <taxon>Eukaryota</taxon>
        <taxon>Fungi</taxon>
        <taxon>Dikarya</taxon>
        <taxon>Basidiomycota</taxon>
        <taxon>Agaricomycotina</taxon>
        <taxon>Agaricomycetes</taxon>
        <taxon>Polyporales</taxon>
        <taxon>Rhodofomes</taxon>
    </lineage>
</organism>
<evidence type="ECO:0000259" key="8">
    <source>
        <dbReference type="PROSITE" id="PS51183"/>
    </source>
</evidence>
<evidence type="ECO:0000259" key="9">
    <source>
        <dbReference type="PROSITE" id="PS51184"/>
    </source>
</evidence>
<feature type="compositionally biased region" description="Basic residues" evidence="7">
    <location>
        <begin position="182"/>
        <end position="191"/>
    </location>
</feature>
<feature type="domain" description="PHD-type" evidence="10">
    <location>
        <begin position="649"/>
        <end position="801"/>
    </location>
</feature>
<dbReference type="Gene3D" id="3.30.40.10">
    <property type="entry name" value="Zinc/RING finger domain, C3HC4 (zinc finger)"/>
    <property type="match status" value="1"/>
</dbReference>
<evidence type="ECO:0000313" key="11">
    <source>
        <dbReference type="EMBL" id="KAH9840704.1"/>
    </source>
</evidence>
<feature type="region of interest" description="Disordered" evidence="7">
    <location>
        <begin position="1047"/>
        <end position="1066"/>
    </location>
</feature>
<feature type="compositionally biased region" description="Low complexity" evidence="7">
    <location>
        <begin position="985"/>
        <end position="998"/>
    </location>
</feature>
<dbReference type="SUPFAM" id="SSF51197">
    <property type="entry name" value="Clavaminate synthase-like"/>
    <property type="match status" value="1"/>
</dbReference>
<comment type="caution">
    <text evidence="11">The sequence shown here is derived from an EMBL/GenBank/DDBJ whole genome shotgun (WGS) entry which is preliminary data.</text>
</comment>
<evidence type="ECO:0000256" key="6">
    <source>
        <dbReference type="ARBA" id="ARBA00049349"/>
    </source>
</evidence>
<dbReference type="PANTHER" id="PTHR10694:SF7">
    <property type="entry name" value="[HISTONE H3]-TRIMETHYL-L-LYSINE(9) DEMETHYLASE"/>
    <property type="match status" value="1"/>
</dbReference>
<dbReference type="InterPro" id="IPR003349">
    <property type="entry name" value="JmjN"/>
</dbReference>
<dbReference type="EMBL" id="JADCUA010000004">
    <property type="protein sequence ID" value="KAH9840704.1"/>
    <property type="molecule type" value="Genomic_DNA"/>
</dbReference>